<proteinExistence type="inferred from homology"/>
<dbReference type="Pfam" id="PF00005">
    <property type="entry name" value="ABC_tran"/>
    <property type="match status" value="1"/>
</dbReference>
<dbReference type="SUPFAM" id="SSF52540">
    <property type="entry name" value="P-loop containing nucleoside triphosphate hydrolases"/>
    <property type="match status" value="1"/>
</dbReference>
<comment type="similarity">
    <text evidence="1">Belongs to the ABC transporter superfamily.</text>
</comment>
<dbReference type="Pfam" id="PF13732">
    <property type="entry name" value="DrrA1-3_C"/>
    <property type="match status" value="1"/>
</dbReference>
<keyword evidence="2" id="KW-0813">Transport</keyword>
<evidence type="ECO:0000313" key="7">
    <source>
        <dbReference type="EMBL" id="MCC2130859.1"/>
    </source>
</evidence>
<dbReference type="InterPro" id="IPR003593">
    <property type="entry name" value="AAA+_ATPase"/>
</dbReference>
<feature type="region of interest" description="Disordered" evidence="5">
    <location>
        <begin position="131"/>
        <end position="155"/>
    </location>
</feature>
<dbReference type="InterPro" id="IPR003439">
    <property type="entry name" value="ABC_transporter-like_ATP-bd"/>
</dbReference>
<evidence type="ECO:0000313" key="8">
    <source>
        <dbReference type="Proteomes" id="UP001199319"/>
    </source>
</evidence>
<dbReference type="PANTHER" id="PTHR42711:SF5">
    <property type="entry name" value="ABC TRANSPORTER ATP-BINDING PROTEIN NATA"/>
    <property type="match status" value="1"/>
</dbReference>
<gene>
    <name evidence="7" type="ORF">LKD37_15340</name>
</gene>
<name>A0AAE3AGA5_9FIRM</name>
<evidence type="ECO:0000259" key="6">
    <source>
        <dbReference type="PROSITE" id="PS50893"/>
    </source>
</evidence>
<dbReference type="AlphaFoldDB" id="A0AAE3AGA5"/>
<dbReference type="PANTHER" id="PTHR42711">
    <property type="entry name" value="ABC TRANSPORTER ATP-BINDING PROTEIN"/>
    <property type="match status" value="1"/>
</dbReference>
<feature type="compositionally biased region" description="Basic and acidic residues" evidence="5">
    <location>
        <begin position="142"/>
        <end position="151"/>
    </location>
</feature>
<dbReference type="GO" id="GO:0016887">
    <property type="term" value="F:ATP hydrolysis activity"/>
    <property type="evidence" value="ECO:0007669"/>
    <property type="project" value="InterPro"/>
</dbReference>
<keyword evidence="8" id="KW-1185">Reference proteome</keyword>
<dbReference type="SMART" id="SM00382">
    <property type="entry name" value="AAA"/>
    <property type="match status" value="1"/>
</dbReference>
<sequence length="322" mass="36036">MSLTVKDLTKRYGDRTVVDRLSFGMPGPGVYALLGTNGAGKTTSIRMMLNMLSRDGGEVLWNGEPLDISRCNVGYLAEERGLYPKYALMDQLLYFASLRDVPRAEAKRRIRYWAQRLEVEEYLYPSAPAQTGRRGLLGGSAQREKPKRPDQLSKGNQQKIQLMAALLSDPELLILDEPLSGLDPINTDLFKGIIREEIEAGKYLIMSSHQMATVEEFCTDLTILDRSRTVLQGHLNDIKKGYGRVHLQLKTEEDAGPYIAESGAQIVTRKEFEYQLKVTGQEQANDLLARLTRAGVTVVLFNLREPSLHEIFVETVGGESDA</sequence>
<dbReference type="InterPro" id="IPR025302">
    <property type="entry name" value="DrrA1/2-like_C"/>
</dbReference>
<evidence type="ECO:0000256" key="5">
    <source>
        <dbReference type="SAM" id="MobiDB-lite"/>
    </source>
</evidence>
<dbReference type="InterPro" id="IPR027417">
    <property type="entry name" value="P-loop_NTPase"/>
</dbReference>
<dbReference type="Proteomes" id="UP001199319">
    <property type="component" value="Unassembled WGS sequence"/>
</dbReference>
<accession>A0AAE3AGA5</accession>
<evidence type="ECO:0000256" key="4">
    <source>
        <dbReference type="ARBA" id="ARBA00022840"/>
    </source>
</evidence>
<dbReference type="Gene3D" id="3.40.50.300">
    <property type="entry name" value="P-loop containing nucleotide triphosphate hydrolases"/>
    <property type="match status" value="1"/>
</dbReference>
<dbReference type="EMBL" id="JAJEPW010000077">
    <property type="protein sequence ID" value="MCC2130859.1"/>
    <property type="molecule type" value="Genomic_DNA"/>
</dbReference>
<evidence type="ECO:0000256" key="3">
    <source>
        <dbReference type="ARBA" id="ARBA00022741"/>
    </source>
</evidence>
<keyword evidence="4 7" id="KW-0067">ATP-binding</keyword>
<keyword evidence="3" id="KW-0547">Nucleotide-binding</keyword>
<feature type="domain" description="ABC transporter" evidence="6">
    <location>
        <begin position="3"/>
        <end position="251"/>
    </location>
</feature>
<evidence type="ECO:0000256" key="1">
    <source>
        <dbReference type="ARBA" id="ARBA00005417"/>
    </source>
</evidence>
<protein>
    <submittedName>
        <fullName evidence="7">ATP-binding cassette domain-containing protein</fullName>
    </submittedName>
</protein>
<reference evidence="7" key="1">
    <citation type="submission" date="2021-10" db="EMBL/GenBank/DDBJ databases">
        <title>Anaerobic single-cell dispensing facilitates the cultivation of human gut bacteria.</title>
        <authorList>
            <person name="Afrizal A."/>
        </authorList>
    </citation>
    <scope>NUCLEOTIDE SEQUENCE</scope>
    <source>
        <strain evidence="7">CLA-AA-H272</strain>
    </source>
</reference>
<dbReference type="GO" id="GO:0005524">
    <property type="term" value="F:ATP binding"/>
    <property type="evidence" value="ECO:0007669"/>
    <property type="project" value="UniProtKB-KW"/>
</dbReference>
<evidence type="ECO:0000256" key="2">
    <source>
        <dbReference type="ARBA" id="ARBA00022448"/>
    </source>
</evidence>
<dbReference type="InterPro" id="IPR050763">
    <property type="entry name" value="ABC_transporter_ATP-binding"/>
</dbReference>
<dbReference type="RefSeq" id="WP_302929986.1">
    <property type="nucleotide sequence ID" value="NZ_JAJEPW010000077.1"/>
</dbReference>
<organism evidence="7 8">
    <name type="scientific">Brotocaccenecus cirricatena</name>
    <dbReference type="NCBI Taxonomy" id="3064195"/>
    <lineage>
        <taxon>Bacteria</taxon>
        <taxon>Bacillati</taxon>
        <taxon>Bacillota</taxon>
        <taxon>Clostridia</taxon>
        <taxon>Eubacteriales</taxon>
        <taxon>Oscillospiraceae</taxon>
        <taxon>Brotocaccenecus</taxon>
    </lineage>
</organism>
<dbReference type="PROSITE" id="PS50893">
    <property type="entry name" value="ABC_TRANSPORTER_2"/>
    <property type="match status" value="1"/>
</dbReference>
<comment type="caution">
    <text evidence="7">The sequence shown here is derived from an EMBL/GenBank/DDBJ whole genome shotgun (WGS) entry which is preliminary data.</text>
</comment>